<dbReference type="Pfam" id="PF01770">
    <property type="entry name" value="Folate_carrier"/>
    <property type="match status" value="1"/>
</dbReference>
<dbReference type="InterPro" id="IPR036259">
    <property type="entry name" value="MFS_trans_sf"/>
</dbReference>
<gene>
    <name evidence="3" type="ORF">PBIL07802_LOCUS14343</name>
</gene>
<evidence type="ECO:0000313" key="3">
    <source>
        <dbReference type="EMBL" id="CAE0252116.1"/>
    </source>
</evidence>
<protein>
    <submittedName>
        <fullName evidence="3">Uncharacterized protein</fullName>
    </submittedName>
</protein>
<evidence type="ECO:0000256" key="2">
    <source>
        <dbReference type="SAM" id="Phobius"/>
    </source>
</evidence>
<feature type="transmembrane region" description="Helical" evidence="2">
    <location>
        <begin position="82"/>
        <end position="104"/>
    </location>
</feature>
<organism evidence="3">
    <name type="scientific">Palpitomonas bilix</name>
    <dbReference type="NCBI Taxonomy" id="652834"/>
    <lineage>
        <taxon>Eukaryota</taxon>
        <taxon>Eukaryota incertae sedis</taxon>
    </lineage>
</organism>
<dbReference type="PANTHER" id="PTHR10686">
    <property type="entry name" value="FOLATE TRANSPORTER"/>
    <property type="match status" value="1"/>
</dbReference>
<comment type="similarity">
    <text evidence="1">Belongs to the reduced folate carrier (RFC) transporter (TC 2.A.48) family.</text>
</comment>
<dbReference type="GO" id="GO:0005886">
    <property type="term" value="C:plasma membrane"/>
    <property type="evidence" value="ECO:0007669"/>
    <property type="project" value="TreeGrafter"/>
</dbReference>
<accession>A0A7S3G520</accession>
<keyword evidence="2" id="KW-0812">Transmembrane</keyword>
<dbReference type="SUPFAM" id="SSF103473">
    <property type="entry name" value="MFS general substrate transporter"/>
    <property type="match status" value="1"/>
</dbReference>
<keyword evidence="2" id="KW-1133">Transmembrane helix</keyword>
<evidence type="ECO:0000256" key="1">
    <source>
        <dbReference type="ARBA" id="ARBA00005773"/>
    </source>
</evidence>
<proteinExistence type="inferred from homology"/>
<reference evidence="3" key="1">
    <citation type="submission" date="2021-01" db="EMBL/GenBank/DDBJ databases">
        <authorList>
            <person name="Corre E."/>
            <person name="Pelletier E."/>
            <person name="Niang G."/>
            <person name="Scheremetjew M."/>
            <person name="Finn R."/>
            <person name="Kale V."/>
            <person name="Holt S."/>
            <person name="Cochrane G."/>
            <person name="Meng A."/>
            <person name="Brown T."/>
            <person name="Cohen L."/>
        </authorList>
    </citation>
    <scope>NUCLEOTIDE SEQUENCE</scope>
    <source>
        <strain evidence="3">NIES-2562</strain>
    </source>
</reference>
<name>A0A7S3G520_9EUKA</name>
<dbReference type="EMBL" id="HBIB01022025">
    <property type="protein sequence ID" value="CAE0252116.1"/>
    <property type="molecule type" value="Transcribed_RNA"/>
</dbReference>
<feature type="transmembrane region" description="Helical" evidence="2">
    <location>
        <begin position="26"/>
        <end position="45"/>
    </location>
</feature>
<dbReference type="InterPro" id="IPR002666">
    <property type="entry name" value="Folate_carrier"/>
</dbReference>
<feature type="transmembrane region" description="Helical" evidence="2">
    <location>
        <begin position="51"/>
        <end position="75"/>
    </location>
</feature>
<feature type="transmembrane region" description="Helical" evidence="2">
    <location>
        <begin position="116"/>
        <end position="142"/>
    </location>
</feature>
<dbReference type="AlphaFoldDB" id="A0A7S3G520"/>
<sequence length="169" mass="18190">MGDDSSGRSEEGEEFEPRIFTPNRSALFLAVTSSGCAACCLVMALSRSLPLAYFLYALDQLFMTAAITTASFSLARQVGDEAVGAVLALNVLVTTALQSLVQLIIGKHVAHLSVFSQFFCFGALYACCVFASITMLCVSFCIRHRGSKIDKMARAQHWTSSLTKGINGE</sequence>
<dbReference type="GO" id="GO:0090482">
    <property type="term" value="F:vitamin transmembrane transporter activity"/>
    <property type="evidence" value="ECO:0007669"/>
    <property type="project" value="InterPro"/>
</dbReference>
<dbReference type="PANTHER" id="PTHR10686:SF18">
    <property type="entry name" value="IP11787P-RELATED"/>
    <property type="match status" value="1"/>
</dbReference>
<keyword evidence="2" id="KW-0472">Membrane</keyword>